<name>A0ABV9G3U1_9ACTN</name>
<dbReference type="EMBL" id="JBHSFE010000008">
    <property type="protein sequence ID" value="MFC4607804.1"/>
    <property type="molecule type" value="Genomic_DNA"/>
</dbReference>
<protein>
    <submittedName>
        <fullName evidence="2">Uncharacterized protein</fullName>
    </submittedName>
</protein>
<sequence length="61" mass="6972">MTPLYDQLVREWAAADRTLPGLPDMEWSRLVLYPAQSVGDPDGRPGPPPQRRGWLHDRHPV</sequence>
<reference evidence="3" key="1">
    <citation type="journal article" date="2019" name="Int. J. Syst. Evol. Microbiol.">
        <title>The Global Catalogue of Microorganisms (GCM) 10K type strain sequencing project: providing services to taxonomists for standard genome sequencing and annotation.</title>
        <authorList>
            <consortium name="The Broad Institute Genomics Platform"/>
            <consortium name="The Broad Institute Genome Sequencing Center for Infectious Disease"/>
            <person name="Wu L."/>
            <person name="Ma J."/>
        </authorList>
    </citation>
    <scope>NUCLEOTIDE SEQUENCE [LARGE SCALE GENOMIC DNA]</scope>
    <source>
        <strain evidence="3">CGMCC 4.7139</strain>
    </source>
</reference>
<organism evidence="2 3">
    <name type="scientific">Streptomyces maoxianensis</name>
    <dbReference type="NCBI Taxonomy" id="1459942"/>
    <lineage>
        <taxon>Bacteria</taxon>
        <taxon>Bacillati</taxon>
        <taxon>Actinomycetota</taxon>
        <taxon>Actinomycetes</taxon>
        <taxon>Kitasatosporales</taxon>
        <taxon>Streptomycetaceae</taxon>
        <taxon>Streptomyces</taxon>
    </lineage>
</organism>
<evidence type="ECO:0000313" key="3">
    <source>
        <dbReference type="Proteomes" id="UP001595993"/>
    </source>
</evidence>
<dbReference type="Proteomes" id="UP001595993">
    <property type="component" value="Unassembled WGS sequence"/>
</dbReference>
<proteinExistence type="predicted"/>
<dbReference type="RefSeq" id="WP_381192921.1">
    <property type="nucleotide sequence ID" value="NZ_JBHSFE010000008.1"/>
</dbReference>
<comment type="caution">
    <text evidence="2">The sequence shown here is derived from an EMBL/GenBank/DDBJ whole genome shotgun (WGS) entry which is preliminary data.</text>
</comment>
<feature type="region of interest" description="Disordered" evidence="1">
    <location>
        <begin position="35"/>
        <end position="61"/>
    </location>
</feature>
<evidence type="ECO:0000313" key="2">
    <source>
        <dbReference type="EMBL" id="MFC4607804.1"/>
    </source>
</evidence>
<accession>A0ABV9G3U1</accession>
<gene>
    <name evidence="2" type="ORF">ACFO9E_08240</name>
</gene>
<keyword evidence="3" id="KW-1185">Reference proteome</keyword>
<evidence type="ECO:0000256" key="1">
    <source>
        <dbReference type="SAM" id="MobiDB-lite"/>
    </source>
</evidence>